<dbReference type="InterPro" id="IPR029058">
    <property type="entry name" value="AB_hydrolase_fold"/>
</dbReference>
<dbReference type="Gene3D" id="3.40.50.1820">
    <property type="entry name" value="alpha/beta hydrolase"/>
    <property type="match status" value="1"/>
</dbReference>
<dbReference type="PRINTS" id="PR00111">
    <property type="entry name" value="ABHYDROLASE"/>
</dbReference>
<reference evidence="2" key="1">
    <citation type="submission" date="2018-05" db="EMBL/GenBank/DDBJ databases">
        <authorList>
            <person name="Lanie J.A."/>
            <person name="Ng W.-L."/>
            <person name="Kazmierczak K.M."/>
            <person name="Andrzejewski T.M."/>
            <person name="Davidsen T.M."/>
            <person name="Wayne K.J."/>
            <person name="Tettelin H."/>
            <person name="Glass J.I."/>
            <person name="Rusch D."/>
            <person name="Podicherti R."/>
            <person name="Tsui H.-C.T."/>
            <person name="Winkler M.E."/>
        </authorList>
    </citation>
    <scope>NUCLEOTIDE SEQUENCE</scope>
</reference>
<dbReference type="EMBL" id="UINC01001538">
    <property type="protein sequence ID" value="SUZ83149.1"/>
    <property type="molecule type" value="Genomic_DNA"/>
</dbReference>
<organism evidence="2">
    <name type="scientific">marine metagenome</name>
    <dbReference type="NCBI Taxonomy" id="408172"/>
    <lineage>
        <taxon>unclassified sequences</taxon>
        <taxon>metagenomes</taxon>
        <taxon>ecological metagenomes</taxon>
    </lineage>
</organism>
<dbReference type="InterPro" id="IPR051044">
    <property type="entry name" value="MAG_DAG_Lipase"/>
</dbReference>
<dbReference type="AlphaFoldDB" id="A0A381QX24"/>
<gene>
    <name evidence="2" type="ORF">METZ01_LOCUS36003</name>
</gene>
<dbReference type="InterPro" id="IPR000073">
    <property type="entry name" value="AB_hydrolase_1"/>
</dbReference>
<sequence>MVNQHFENIISNKKNIFIRSWPSNNDPTYNIIIIHGLGEHSGRYKEFASFFIKKNIGVFSFDLIGHGKSDGLKGHISNIKDFTDSIEEVLIEVRKRFINTPIIIFGHSLGGCLALNYLIERKSKEISLAIISSAWIETKIQIPKYLLIIQRVMHILFPKIRLSNRLDTKDLSKDIKIVDKYKNDSLVHDRISLNLLSEINKTIEKIKNKDYNIEIPVLIIHGKKDKIISYKGSELIHKKIKNSKLKLYDNVYHEPHNDNERKEILEYYYDFIKNYKK</sequence>
<name>A0A381QX24_9ZZZZ</name>
<feature type="domain" description="Serine aminopeptidase S33" evidence="1">
    <location>
        <begin position="27"/>
        <end position="260"/>
    </location>
</feature>
<proteinExistence type="predicted"/>
<dbReference type="Pfam" id="PF12146">
    <property type="entry name" value="Hydrolase_4"/>
    <property type="match status" value="1"/>
</dbReference>
<protein>
    <recommendedName>
        <fullName evidence="1">Serine aminopeptidase S33 domain-containing protein</fullName>
    </recommendedName>
</protein>
<dbReference type="SUPFAM" id="SSF53474">
    <property type="entry name" value="alpha/beta-Hydrolases"/>
    <property type="match status" value="1"/>
</dbReference>
<evidence type="ECO:0000313" key="2">
    <source>
        <dbReference type="EMBL" id="SUZ83149.1"/>
    </source>
</evidence>
<dbReference type="InterPro" id="IPR022742">
    <property type="entry name" value="Hydrolase_4"/>
</dbReference>
<evidence type="ECO:0000259" key="1">
    <source>
        <dbReference type="Pfam" id="PF12146"/>
    </source>
</evidence>
<dbReference type="PANTHER" id="PTHR11614">
    <property type="entry name" value="PHOSPHOLIPASE-RELATED"/>
    <property type="match status" value="1"/>
</dbReference>
<accession>A0A381QX24</accession>